<dbReference type="InterPro" id="IPR007750">
    <property type="entry name" value="DUF674"/>
</dbReference>
<dbReference type="AlphaFoldDB" id="A0A2U1PGN0"/>
<dbReference type="Pfam" id="PF05056">
    <property type="entry name" value="DUF674"/>
    <property type="match status" value="1"/>
</dbReference>
<proteinExistence type="predicted"/>
<comment type="caution">
    <text evidence="1">The sequence shown here is derived from an EMBL/GenBank/DDBJ whole genome shotgun (WGS) entry which is preliminary data.</text>
</comment>
<name>A0A2U1PGN0_ARTAN</name>
<organism evidence="1 2">
    <name type="scientific">Artemisia annua</name>
    <name type="common">Sweet wormwood</name>
    <dbReference type="NCBI Taxonomy" id="35608"/>
    <lineage>
        <taxon>Eukaryota</taxon>
        <taxon>Viridiplantae</taxon>
        <taxon>Streptophyta</taxon>
        <taxon>Embryophyta</taxon>
        <taxon>Tracheophyta</taxon>
        <taxon>Spermatophyta</taxon>
        <taxon>Magnoliopsida</taxon>
        <taxon>eudicotyledons</taxon>
        <taxon>Gunneridae</taxon>
        <taxon>Pentapetalae</taxon>
        <taxon>asterids</taxon>
        <taxon>campanulids</taxon>
        <taxon>Asterales</taxon>
        <taxon>Asteraceae</taxon>
        <taxon>Asteroideae</taxon>
        <taxon>Anthemideae</taxon>
        <taxon>Artemisiinae</taxon>
        <taxon>Artemisia</taxon>
    </lineage>
</organism>
<dbReference type="PANTHER" id="PTHR33103:SF27">
    <property type="entry name" value="OS04G0594700 PROTEIN"/>
    <property type="match status" value="1"/>
</dbReference>
<evidence type="ECO:0008006" key="3">
    <source>
        <dbReference type="Google" id="ProtNLM"/>
    </source>
</evidence>
<evidence type="ECO:0000313" key="1">
    <source>
        <dbReference type="EMBL" id="PWA84921.1"/>
    </source>
</evidence>
<dbReference type="PANTHER" id="PTHR33103">
    <property type="entry name" value="OS01G0153900 PROTEIN"/>
    <property type="match status" value="1"/>
</dbReference>
<dbReference type="Proteomes" id="UP000245207">
    <property type="component" value="Unassembled WGS sequence"/>
</dbReference>
<gene>
    <name evidence="1" type="ORF">CTI12_AA049010</name>
</gene>
<reference evidence="1 2" key="1">
    <citation type="journal article" date="2018" name="Mol. Plant">
        <title>The genome of Artemisia annua provides insight into the evolution of Asteraceae family and artemisinin biosynthesis.</title>
        <authorList>
            <person name="Shen Q."/>
            <person name="Zhang L."/>
            <person name="Liao Z."/>
            <person name="Wang S."/>
            <person name="Yan T."/>
            <person name="Shi P."/>
            <person name="Liu M."/>
            <person name="Fu X."/>
            <person name="Pan Q."/>
            <person name="Wang Y."/>
            <person name="Lv Z."/>
            <person name="Lu X."/>
            <person name="Zhang F."/>
            <person name="Jiang W."/>
            <person name="Ma Y."/>
            <person name="Chen M."/>
            <person name="Hao X."/>
            <person name="Li L."/>
            <person name="Tang Y."/>
            <person name="Lv G."/>
            <person name="Zhou Y."/>
            <person name="Sun X."/>
            <person name="Brodelius P.E."/>
            <person name="Rose J.K.C."/>
            <person name="Tang K."/>
        </authorList>
    </citation>
    <scope>NUCLEOTIDE SEQUENCE [LARGE SCALE GENOMIC DNA]</scope>
    <source>
        <strain evidence="2">cv. Huhao1</strain>
        <tissue evidence="1">Leaf</tissue>
    </source>
</reference>
<accession>A0A2U1PGN0</accession>
<evidence type="ECO:0000313" key="2">
    <source>
        <dbReference type="Proteomes" id="UP000245207"/>
    </source>
</evidence>
<dbReference type="OrthoDB" id="1277335at2759"/>
<keyword evidence="2" id="KW-1185">Reference proteome</keyword>
<protein>
    <recommendedName>
        <fullName evidence="3">DUF674 family protein</fullName>
    </recommendedName>
</protein>
<sequence length="497" mass="56212">MAETMANEPKISIKVIVDKEKNRVLYAEADYTFVDILFSFMTLPMGAIVRLLGEQADKKFEALGSLNNLYYSLVDLPECYFITEECRLMLLNPRSPSYDRSTELKLKTDDTAPTKYFVCKDYTCTFSLFKFSTCNTSRCSKCGKFMDQEIHFKNITHSADADCVGCGVFVSDITTFIVTDDLRVMPHTPGCCIQSLIDLGVTDTSHLEERTVELGREQILNLLRLSLQFSSPLTHLVGLKTPPSQVLESCEQGKFDQYTSLKKEDSESSKMVLQVSLQKSTGKLLFAEAEEDFVDFVFGFLAISIGTAVGTLMNGNSPLLCMDNIYRSISDMSIETCLKSQDVKDILLKPHFGQPYSSKNQIFPINGTIFPKMGLSFYESDDNCYRMWYDNYIFTYKDDIDRGYTFNDPRIGGEFFKRSKMFMVTDDLLITSSLSISTMDILIKWKVPLKDIERHTVTIGLEEGLKMLKASLKSKSTLTKGLENQLKNLNQTVDVGS</sequence>
<dbReference type="EMBL" id="PKPP01001177">
    <property type="protein sequence ID" value="PWA84921.1"/>
    <property type="molecule type" value="Genomic_DNA"/>
</dbReference>